<dbReference type="EMBL" id="CP144748">
    <property type="protein sequence ID" value="WVZ67885.1"/>
    <property type="molecule type" value="Genomic_DNA"/>
</dbReference>
<proteinExistence type="predicted"/>
<protein>
    <submittedName>
        <fullName evidence="2">Uncharacterized protein</fullName>
    </submittedName>
</protein>
<evidence type="ECO:0000256" key="1">
    <source>
        <dbReference type="SAM" id="MobiDB-lite"/>
    </source>
</evidence>
<reference evidence="2 3" key="1">
    <citation type="submission" date="2024-02" db="EMBL/GenBank/DDBJ databases">
        <title>High-quality chromosome-scale genome assembly of Pensacola bahiagrass (Paspalum notatum Flugge var. saurae).</title>
        <authorList>
            <person name="Vega J.M."/>
            <person name="Podio M."/>
            <person name="Orjuela J."/>
            <person name="Siena L.A."/>
            <person name="Pessino S.C."/>
            <person name="Combes M.C."/>
            <person name="Mariac C."/>
            <person name="Albertini E."/>
            <person name="Pupilli F."/>
            <person name="Ortiz J.P.A."/>
            <person name="Leblanc O."/>
        </authorList>
    </citation>
    <scope>NUCLEOTIDE SEQUENCE [LARGE SCALE GENOMIC DNA]</scope>
    <source>
        <strain evidence="2">R1</strain>
        <tissue evidence="2">Leaf</tissue>
    </source>
</reference>
<keyword evidence="3" id="KW-1185">Reference proteome</keyword>
<dbReference type="PANTHER" id="PTHR33925">
    <property type="entry name" value="PLASTID DIVISION PROTEIN CDP1, CHLOROPLASTIC-RELATED"/>
    <property type="match status" value="1"/>
</dbReference>
<accession>A0AAQ3WNN2</accession>
<name>A0AAQ3WNN2_PASNO</name>
<organism evidence="2 3">
    <name type="scientific">Paspalum notatum var. saurae</name>
    <dbReference type="NCBI Taxonomy" id="547442"/>
    <lineage>
        <taxon>Eukaryota</taxon>
        <taxon>Viridiplantae</taxon>
        <taxon>Streptophyta</taxon>
        <taxon>Embryophyta</taxon>
        <taxon>Tracheophyta</taxon>
        <taxon>Spermatophyta</taxon>
        <taxon>Magnoliopsida</taxon>
        <taxon>Liliopsida</taxon>
        <taxon>Poales</taxon>
        <taxon>Poaceae</taxon>
        <taxon>PACMAD clade</taxon>
        <taxon>Panicoideae</taxon>
        <taxon>Andropogonodae</taxon>
        <taxon>Paspaleae</taxon>
        <taxon>Paspalinae</taxon>
        <taxon>Paspalum</taxon>
    </lineage>
</organism>
<sequence length="255" mass="27991">MPVPAPTPAAILAPPTHLLHPYPPPPPPPLSAQPPPPSLPLKPSARDANPSGAYTATPLRKWDPRRTWPRRGRTPDAIYTSGMTSSPHESSPRFLSAATVTEVTCSSPHLPEHRAQRLPIAQVSEHVITGLHSTQPPEIAEITRINKASMELKIAGMEDGYTAKYVRDKLLSEQDYTGSVKEKVPPRSSPHLPWSWLPVALCILQEVSNAYNDWLPWIALCSPCVDFPLSTAAWKQISSTGPACIEQTHMIFNIH</sequence>
<dbReference type="Proteomes" id="UP001341281">
    <property type="component" value="Chromosome 04"/>
</dbReference>
<feature type="compositionally biased region" description="Pro residues" evidence="1">
    <location>
        <begin position="21"/>
        <end position="40"/>
    </location>
</feature>
<feature type="compositionally biased region" description="Low complexity" evidence="1">
    <location>
        <begin position="8"/>
        <end position="20"/>
    </location>
</feature>
<feature type="region of interest" description="Disordered" evidence="1">
    <location>
        <begin position="1"/>
        <end position="91"/>
    </location>
</feature>
<evidence type="ECO:0000313" key="3">
    <source>
        <dbReference type="Proteomes" id="UP001341281"/>
    </source>
</evidence>
<dbReference type="AlphaFoldDB" id="A0AAQ3WNN2"/>
<dbReference type="InterPro" id="IPR044685">
    <property type="entry name" value="CPD1-like"/>
</dbReference>
<evidence type="ECO:0000313" key="2">
    <source>
        <dbReference type="EMBL" id="WVZ67885.1"/>
    </source>
</evidence>
<gene>
    <name evidence="2" type="ORF">U9M48_016902</name>
</gene>
<dbReference type="GO" id="GO:0010020">
    <property type="term" value="P:chloroplast fission"/>
    <property type="evidence" value="ECO:0007669"/>
    <property type="project" value="TreeGrafter"/>
</dbReference>
<dbReference type="PANTHER" id="PTHR33925:SF2">
    <property type="entry name" value="PLASTID DIVISION PROTEIN CDP1, CHLOROPLASTIC"/>
    <property type="match status" value="1"/>
</dbReference>
<dbReference type="GO" id="GO:0009706">
    <property type="term" value="C:chloroplast inner membrane"/>
    <property type="evidence" value="ECO:0007669"/>
    <property type="project" value="TreeGrafter"/>
</dbReference>